<dbReference type="InterPro" id="IPR027417">
    <property type="entry name" value="P-loop_NTPase"/>
</dbReference>
<evidence type="ECO:0000256" key="15">
    <source>
        <dbReference type="SAM" id="MobiDB-lite"/>
    </source>
</evidence>
<reference evidence="17 18" key="1">
    <citation type="submission" date="2021-03" db="EMBL/GenBank/DDBJ databases">
        <authorList>
            <person name="King G.J."/>
            <person name="Bancroft I."/>
            <person name="Baten A."/>
            <person name="Bloomfield J."/>
            <person name="Borpatragohain P."/>
            <person name="He Z."/>
            <person name="Irish N."/>
            <person name="Irwin J."/>
            <person name="Liu K."/>
            <person name="Mauleon R.P."/>
            <person name="Moore J."/>
            <person name="Morris R."/>
            <person name="Ostergaard L."/>
            <person name="Wang B."/>
            <person name="Wells R."/>
        </authorList>
    </citation>
    <scope>NUCLEOTIDE SEQUENCE [LARGE SCALE GENOMIC DNA]</scope>
    <source>
        <strain evidence="17">R-o-18</strain>
        <tissue evidence="17">Leaf</tissue>
    </source>
</reference>
<comment type="subunit">
    <text evidence="5">Homodimer.</text>
</comment>
<keyword evidence="11" id="KW-0496">Mitochondrion</keyword>
<evidence type="ECO:0000256" key="1">
    <source>
        <dbReference type="ARBA" id="ARBA00004173"/>
    </source>
</evidence>
<dbReference type="Pfam" id="PF00009">
    <property type="entry name" value="GTP_EFTU"/>
    <property type="match status" value="1"/>
</dbReference>
<comment type="subcellular location">
    <subcellularLocation>
        <location evidence="1">Mitochondrion</location>
    </subcellularLocation>
    <subcellularLocation>
        <location evidence="2">Secreted</location>
    </subcellularLocation>
</comment>
<dbReference type="HAMAP" id="MF_00100_B">
    <property type="entry name" value="IF_2_B"/>
    <property type="match status" value="1"/>
</dbReference>
<keyword evidence="6" id="KW-0964">Secreted</keyword>
<dbReference type="Gene3D" id="3.40.50.10050">
    <property type="entry name" value="Translation initiation factor IF- 2, domain 3"/>
    <property type="match status" value="1"/>
</dbReference>
<comment type="function">
    <text evidence="13">One of the essential components for the initiation of protein synthesis. Protects formylmethionyl-tRNA from spontaneous hydrolysis and promotes its binding to the 30S ribosomal subunits. Also involved in the hydrolysis of GTP during the formation of the 70S ribosomal complex.</text>
</comment>
<feature type="compositionally biased region" description="Basic residues" evidence="15">
    <location>
        <begin position="96"/>
        <end position="113"/>
    </location>
</feature>
<dbReference type="Pfam" id="PF22042">
    <property type="entry name" value="EF-G_D2"/>
    <property type="match status" value="1"/>
</dbReference>
<evidence type="ECO:0000256" key="4">
    <source>
        <dbReference type="ARBA" id="ARBA00010746"/>
    </source>
</evidence>
<organism evidence="17 18">
    <name type="scientific">Brassica rapa subsp. trilocularis</name>
    <dbReference type="NCBI Taxonomy" id="1813537"/>
    <lineage>
        <taxon>Eukaryota</taxon>
        <taxon>Viridiplantae</taxon>
        <taxon>Streptophyta</taxon>
        <taxon>Embryophyta</taxon>
        <taxon>Tracheophyta</taxon>
        <taxon>Spermatophyta</taxon>
        <taxon>Magnoliopsida</taxon>
        <taxon>eudicotyledons</taxon>
        <taxon>Gunneridae</taxon>
        <taxon>Pentapetalae</taxon>
        <taxon>rosids</taxon>
        <taxon>malvids</taxon>
        <taxon>Brassicales</taxon>
        <taxon>Brassicaceae</taxon>
        <taxon>Brassiceae</taxon>
        <taxon>Brassica</taxon>
    </lineage>
</organism>
<keyword evidence="12" id="KW-0342">GTP-binding</keyword>
<dbReference type="SUPFAM" id="SSF52540">
    <property type="entry name" value="P-loop containing nucleoside triphosphate hydrolases"/>
    <property type="match status" value="1"/>
</dbReference>
<sequence length="919" mass="100783">MALRHLGKKGIQASFKRGLVLLRVAASTESQISSTFLNSNSESVAFSFARYINGFGFSSLSNGESSPNLRSIRYFHASRETLARRKDDPDRPLSHRERKKQAVKTKAKFSKRDKKTDKPPAEAPYVPPPRLEKPEKRMAEKTVEVFDGMTLLEFSKRTGESLAVLQSILVDVGETVSSEFDAISIDVAELLAMEIGNKVKREHTTEGTQILPRPPVVTVMGHVDHGKTSLLDALRNTSVAAKEAGGITQHVGAFVVGMPESGTSITFLDTPGHAAFSEMRARGAAVTDIVVLVVAADDGMMPQTLEAIAHARSANVPIVVAINKCDKPGANPERVKNQLAAEGIEIEDIGGNVQVVEVSAVKSTGLDKLEEALLLQAVDMDLMARVDGPAQAYVVEARLDKGRGPLATVIVKAGTLESGQHVVIGCQWGKLRAIRDMVGKPTERATPAMPVEIEGLKGVPMAGDDVIVVESEKRAKMLSEGRTRKYERDRLLKAEEDRIAELEKREAESEEGFGRVELPIIVKSDVQGTAQAVSDALRTLNSPQVFVNIVQSGVGAIFQSDLARAQTCNACIVAFNVKCCKISSAYARVKVFHHRVIYHLLQDIGNLIVEKAPGVSELEVAGEAEVLSIFKVLGKRREEDGVSIAGCKVMDGRVFRSGLMRLLRSGEVLFEGSCASLKREKQDVEQVGKGNECGLVMGDWNDFRVGDVIQCMERVIRKPKFVSSESGAVRIEIMANHSKQIFKTLLSFFLFVLLLSDTVSSVRKSINLKKPCRSFLFHLHNVAYDSDNTANATSATIINPLGLGNFNFGKYVIFDNPVTMDENYLSEPVARAQGFFFYNKKTTYNIWMACTLVFNSTQHKGTMTIMDANPMMEPTRDLAIVGGTGDFIMARGIVTLTTDLIQESKYFRLKLDIKLYECY</sequence>
<proteinExistence type="inferred from homology"/>
<accession>A0ABQ7N5M9</accession>
<dbReference type="InterPro" id="IPR044145">
    <property type="entry name" value="IF2_II"/>
</dbReference>
<dbReference type="InterPro" id="IPR004265">
    <property type="entry name" value="Dirigent"/>
</dbReference>
<evidence type="ECO:0000256" key="12">
    <source>
        <dbReference type="ARBA" id="ARBA00023134"/>
    </source>
</evidence>
<dbReference type="PANTHER" id="PTHR43381:SF20">
    <property type="entry name" value="TRANSLATION INITIATION FACTOR IF-2, MITOCHONDRIAL"/>
    <property type="match status" value="1"/>
</dbReference>
<dbReference type="CDD" id="cd03692">
    <property type="entry name" value="mtIF2_IVc"/>
    <property type="match status" value="1"/>
</dbReference>
<dbReference type="InterPro" id="IPR005225">
    <property type="entry name" value="Small_GTP-bd"/>
</dbReference>
<name>A0ABQ7N5M9_BRACM</name>
<keyword evidence="18" id="KW-1185">Reference proteome</keyword>
<comment type="similarity">
    <text evidence="3">Belongs to the TRAFAC class translation factor GTPase superfamily. Classic translation factor GTPase family. IF-2 subfamily.</text>
</comment>
<evidence type="ECO:0000256" key="6">
    <source>
        <dbReference type="ARBA" id="ARBA00022525"/>
    </source>
</evidence>
<dbReference type="InterPro" id="IPR015760">
    <property type="entry name" value="TIF_IF2"/>
</dbReference>
<feature type="compositionally biased region" description="Basic and acidic residues" evidence="15">
    <location>
        <begin position="83"/>
        <end position="95"/>
    </location>
</feature>
<feature type="region of interest" description="Disordered" evidence="15">
    <location>
        <begin position="83"/>
        <end position="132"/>
    </location>
</feature>
<dbReference type="InterPro" id="IPR023115">
    <property type="entry name" value="TIF_IF2_dom3"/>
</dbReference>
<keyword evidence="7" id="KW-0396">Initiation factor</keyword>
<dbReference type="SUPFAM" id="SSF52156">
    <property type="entry name" value="Initiation factor IF2/eIF5b, domain 3"/>
    <property type="match status" value="1"/>
</dbReference>
<comment type="similarity">
    <text evidence="4">Belongs to the plant dirigent protein family.</text>
</comment>
<evidence type="ECO:0000256" key="10">
    <source>
        <dbReference type="ARBA" id="ARBA00022946"/>
    </source>
</evidence>
<dbReference type="InterPro" id="IPR044859">
    <property type="entry name" value="Allene_oxi_cyc_Dirigent"/>
</dbReference>
<comment type="caution">
    <text evidence="17">The sequence shown here is derived from an EMBL/GenBank/DDBJ whole genome shotgun (WGS) entry which is preliminary data.</text>
</comment>
<keyword evidence="9" id="KW-0648">Protein biosynthesis</keyword>
<evidence type="ECO:0000256" key="7">
    <source>
        <dbReference type="ARBA" id="ARBA00022540"/>
    </source>
</evidence>
<evidence type="ECO:0000256" key="14">
    <source>
        <dbReference type="ARBA" id="ARBA00044200"/>
    </source>
</evidence>
<evidence type="ECO:0000256" key="8">
    <source>
        <dbReference type="ARBA" id="ARBA00022741"/>
    </source>
</evidence>
<dbReference type="SUPFAM" id="SSF50447">
    <property type="entry name" value="Translation proteins"/>
    <property type="match status" value="2"/>
</dbReference>
<dbReference type="CDD" id="cd01887">
    <property type="entry name" value="IF2_eIF5B"/>
    <property type="match status" value="1"/>
</dbReference>
<evidence type="ECO:0000256" key="2">
    <source>
        <dbReference type="ARBA" id="ARBA00004613"/>
    </source>
</evidence>
<protein>
    <recommendedName>
        <fullName evidence="14">Translation initiation factor IF-2, mitochondrial</fullName>
    </recommendedName>
</protein>
<evidence type="ECO:0000256" key="5">
    <source>
        <dbReference type="ARBA" id="ARBA00011738"/>
    </source>
</evidence>
<evidence type="ECO:0000256" key="3">
    <source>
        <dbReference type="ARBA" id="ARBA00007733"/>
    </source>
</evidence>
<evidence type="ECO:0000313" key="18">
    <source>
        <dbReference type="Proteomes" id="UP000823674"/>
    </source>
</evidence>
<dbReference type="Gene3D" id="3.40.50.300">
    <property type="entry name" value="P-loop containing nucleotide triphosphate hydrolases"/>
    <property type="match status" value="1"/>
</dbReference>
<dbReference type="NCBIfam" id="TIGR00231">
    <property type="entry name" value="small_GTP"/>
    <property type="match status" value="1"/>
</dbReference>
<dbReference type="Pfam" id="PF03018">
    <property type="entry name" value="Dirigent"/>
    <property type="match status" value="1"/>
</dbReference>
<dbReference type="CDD" id="cd03702">
    <property type="entry name" value="IF2_mtIF2_II"/>
    <property type="match status" value="1"/>
</dbReference>
<dbReference type="PANTHER" id="PTHR43381">
    <property type="entry name" value="TRANSLATION INITIATION FACTOR IF-2-RELATED"/>
    <property type="match status" value="1"/>
</dbReference>
<keyword evidence="8" id="KW-0547">Nucleotide-binding</keyword>
<gene>
    <name evidence="17" type="primary">A03p030810.1_BraROA</name>
    <name evidence="17" type="ORF">IGI04_011178</name>
</gene>
<dbReference type="Gene3D" id="2.40.30.10">
    <property type="entry name" value="Translation factors"/>
    <property type="match status" value="2"/>
</dbReference>
<dbReference type="InterPro" id="IPR000178">
    <property type="entry name" value="TF_IF2_bacterial-like"/>
</dbReference>
<evidence type="ECO:0000256" key="11">
    <source>
        <dbReference type="ARBA" id="ARBA00023128"/>
    </source>
</evidence>
<evidence type="ECO:0000259" key="16">
    <source>
        <dbReference type="PROSITE" id="PS51722"/>
    </source>
</evidence>
<dbReference type="InterPro" id="IPR036925">
    <property type="entry name" value="TIF_IF2_dom3_sf"/>
</dbReference>
<dbReference type="Pfam" id="PF11987">
    <property type="entry name" value="IF-2"/>
    <property type="match status" value="1"/>
</dbReference>
<dbReference type="InterPro" id="IPR053905">
    <property type="entry name" value="EF-G-like_DII"/>
</dbReference>
<evidence type="ECO:0000256" key="9">
    <source>
        <dbReference type="ARBA" id="ARBA00022917"/>
    </source>
</evidence>
<keyword evidence="10" id="KW-0809">Transit peptide</keyword>
<dbReference type="PROSITE" id="PS51722">
    <property type="entry name" value="G_TR_2"/>
    <property type="match status" value="1"/>
</dbReference>
<evidence type="ECO:0000256" key="13">
    <source>
        <dbReference type="ARBA" id="ARBA00025162"/>
    </source>
</evidence>
<feature type="domain" description="Tr-type G" evidence="16">
    <location>
        <begin position="212"/>
        <end position="381"/>
    </location>
</feature>
<dbReference type="NCBIfam" id="TIGR00487">
    <property type="entry name" value="IF-2"/>
    <property type="match status" value="1"/>
</dbReference>
<evidence type="ECO:0000313" key="17">
    <source>
        <dbReference type="EMBL" id="KAG5405059.1"/>
    </source>
</evidence>
<dbReference type="Proteomes" id="UP000823674">
    <property type="component" value="Chromosome A03"/>
</dbReference>
<dbReference type="EMBL" id="JADBGQ010000003">
    <property type="protein sequence ID" value="KAG5405059.1"/>
    <property type="molecule type" value="Genomic_DNA"/>
</dbReference>
<dbReference type="Gene3D" id="2.40.480.10">
    <property type="entry name" value="Allene oxide cyclase-like"/>
    <property type="match status" value="1"/>
</dbReference>
<dbReference type="InterPro" id="IPR000795">
    <property type="entry name" value="T_Tr_GTP-bd_dom"/>
</dbReference>
<dbReference type="InterPro" id="IPR009000">
    <property type="entry name" value="Transl_B-barrel_sf"/>
</dbReference>